<evidence type="ECO:0000256" key="27">
    <source>
        <dbReference type="ARBA" id="ARBA00047468"/>
    </source>
</evidence>
<keyword evidence="22" id="KW-0414">Isoprene biosynthesis</keyword>
<dbReference type="PROSITE" id="PS51462">
    <property type="entry name" value="NUDIX"/>
    <property type="match status" value="1"/>
</dbReference>
<dbReference type="SUPFAM" id="SSF48576">
    <property type="entry name" value="Terpenoid synthases"/>
    <property type="match status" value="1"/>
</dbReference>
<dbReference type="SUPFAM" id="SSF55811">
    <property type="entry name" value="Nudix"/>
    <property type="match status" value="1"/>
</dbReference>
<evidence type="ECO:0000256" key="6">
    <source>
        <dbReference type="ARBA" id="ARBA00012057"/>
    </source>
</evidence>
<keyword evidence="19" id="KW-0472">Membrane</keyword>
<dbReference type="EMBL" id="CAUJNA010003751">
    <property type="protein sequence ID" value="CAJ1409101.1"/>
    <property type="molecule type" value="Genomic_DNA"/>
</dbReference>
<organism evidence="32 33">
    <name type="scientific">Effrenium voratum</name>
    <dbReference type="NCBI Taxonomy" id="2562239"/>
    <lineage>
        <taxon>Eukaryota</taxon>
        <taxon>Sar</taxon>
        <taxon>Alveolata</taxon>
        <taxon>Dinophyceae</taxon>
        <taxon>Suessiales</taxon>
        <taxon>Symbiodiniaceae</taxon>
        <taxon>Effrenium</taxon>
    </lineage>
</organism>
<keyword evidence="12" id="KW-0479">Metal-binding</keyword>
<comment type="caution">
    <text evidence="32">The sequence shown here is derived from an EMBL/GenBank/DDBJ whole genome shotgun (WGS) entry which is preliminary data.</text>
</comment>
<accession>A0AA36NLF5</accession>
<evidence type="ECO:0000256" key="21">
    <source>
        <dbReference type="ARBA" id="ARBA00023221"/>
    </source>
</evidence>
<evidence type="ECO:0000313" key="33">
    <source>
        <dbReference type="Proteomes" id="UP001178507"/>
    </source>
</evidence>
<dbReference type="PROSITE" id="PS01044">
    <property type="entry name" value="SQUALEN_PHYTOEN_SYN_1"/>
    <property type="match status" value="1"/>
</dbReference>
<evidence type="ECO:0000256" key="11">
    <source>
        <dbReference type="ARBA" id="ARBA00022692"/>
    </source>
</evidence>
<dbReference type="GO" id="GO:0008299">
    <property type="term" value="P:isoprenoid biosynthetic process"/>
    <property type="evidence" value="ECO:0007669"/>
    <property type="project" value="UniProtKB-KW"/>
</dbReference>
<evidence type="ECO:0000256" key="1">
    <source>
        <dbReference type="ARBA" id="ARBA00001946"/>
    </source>
</evidence>
<evidence type="ECO:0000256" key="10">
    <source>
        <dbReference type="ARBA" id="ARBA00022679"/>
    </source>
</evidence>
<evidence type="ECO:0000256" key="13">
    <source>
        <dbReference type="ARBA" id="ARBA00022824"/>
    </source>
</evidence>
<evidence type="ECO:0000256" key="18">
    <source>
        <dbReference type="ARBA" id="ARBA00023098"/>
    </source>
</evidence>
<evidence type="ECO:0000313" key="32">
    <source>
        <dbReference type="EMBL" id="CAJ1409101.1"/>
    </source>
</evidence>
<comment type="function">
    <text evidence="26">Catalyzes the condensation of 2 farnesyl pyrophosphate (FPP) moieties to form squalene. Proceeds in two distinct steps. In the first half-reaction, two molecules of FPP react to form the stable presqualene diphosphate intermediate (PSQPP), with concomitant release of a proton and a molecule of inorganic diphosphate. In the second half-reaction, PSQPP undergoes heterolysis, isomerization, and reduction with NADPH or NADH to form squalene. It is the first committed enzyme of the sterol biosynthesis pathway.</text>
</comment>
<dbReference type="GO" id="GO:0045338">
    <property type="term" value="P:farnesyl diphosphate metabolic process"/>
    <property type="evidence" value="ECO:0007669"/>
    <property type="project" value="InterPro"/>
</dbReference>
<evidence type="ECO:0000256" key="2">
    <source>
        <dbReference type="ARBA" id="ARBA00004477"/>
    </source>
</evidence>
<keyword evidence="21" id="KW-0753">Steroid metabolism</keyword>
<dbReference type="GO" id="GO:0005789">
    <property type="term" value="C:endoplasmic reticulum membrane"/>
    <property type="evidence" value="ECO:0007669"/>
    <property type="project" value="UniProtKB-SubCell"/>
</dbReference>
<evidence type="ECO:0000256" key="17">
    <source>
        <dbReference type="ARBA" id="ARBA00023027"/>
    </source>
</evidence>
<keyword evidence="14" id="KW-0460">Magnesium</keyword>
<gene>
    <name evidence="32" type="ORF">EVOR1521_LOCUS30279</name>
</gene>
<keyword evidence="20" id="KW-1207">Sterol metabolism</keyword>
<dbReference type="GO" id="GO:0006694">
    <property type="term" value="P:steroid biosynthetic process"/>
    <property type="evidence" value="ECO:0007669"/>
    <property type="project" value="UniProtKB-ARBA"/>
</dbReference>
<dbReference type="InterPro" id="IPR044844">
    <property type="entry name" value="Trans_IPPS_euk-type"/>
</dbReference>
<comment type="subcellular location">
    <subcellularLocation>
        <location evidence="2">Endoplasmic reticulum membrane</location>
        <topology evidence="2">Multi-pass membrane protein</topology>
    </subcellularLocation>
</comment>
<keyword evidence="23" id="KW-0413">Isomerase</keyword>
<dbReference type="InterPro" id="IPR008949">
    <property type="entry name" value="Isoprenoid_synthase_dom_sf"/>
</dbReference>
<keyword evidence="8" id="KW-0444">Lipid biosynthesis</keyword>
<dbReference type="InterPro" id="IPR002060">
    <property type="entry name" value="Squ/phyt_synthse"/>
</dbReference>
<dbReference type="Pfam" id="PF00293">
    <property type="entry name" value="NUDIX"/>
    <property type="match status" value="1"/>
</dbReference>
<keyword evidence="33" id="KW-1185">Reference proteome</keyword>
<dbReference type="EC" id="5.3.3.2" evidence="6"/>
<evidence type="ECO:0000256" key="25">
    <source>
        <dbReference type="ARBA" id="ARBA00033359"/>
    </source>
</evidence>
<name>A0AA36NLF5_9DINO</name>
<dbReference type="Gene3D" id="1.10.600.10">
    <property type="entry name" value="Farnesyl Diphosphate Synthase"/>
    <property type="match status" value="1"/>
</dbReference>
<evidence type="ECO:0000256" key="4">
    <source>
        <dbReference type="ARBA" id="ARBA00005057"/>
    </source>
</evidence>
<dbReference type="Pfam" id="PF00494">
    <property type="entry name" value="SQS_PSY"/>
    <property type="match status" value="1"/>
</dbReference>
<comment type="pathway">
    <text evidence="3">Isoprenoid biosynthesis; dimethylallyl diphosphate biosynthesis; dimethylallyl diphosphate from isopentenyl diphosphate: step 1/1.</text>
</comment>
<comment type="cofactor">
    <cofactor evidence="1">
        <name>Mg(2+)</name>
        <dbReference type="ChEBI" id="CHEBI:18420"/>
    </cofactor>
</comment>
<evidence type="ECO:0000256" key="12">
    <source>
        <dbReference type="ARBA" id="ARBA00022723"/>
    </source>
</evidence>
<keyword evidence="18" id="KW-0443">Lipid metabolism</keyword>
<evidence type="ECO:0000256" key="30">
    <source>
        <dbReference type="ARBA" id="ARBA00048854"/>
    </source>
</evidence>
<feature type="domain" description="Nudix hydrolase" evidence="31">
    <location>
        <begin position="83"/>
        <end position="249"/>
    </location>
</feature>
<evidence type="ECO:0000256" key="8">
    <source>
        <dbReference type="ARBA" id="ARBA00022516"/>
    </source>
</evidence>
<dbReference type="PROSITE" id="PS01045">
    <property type="entry name" value="SQUALEN_PHYTOEN_SYN_2"/>
    <property type="match status" value="1"/>
</dbReference>
<keyword evidence="17" id="KW-0520">NAD</keyword>
<dbReference type="CDD" id="cd00683">
    <property type="entry name" value="Trans_IPPS_HH"/>
    <property type="match status" value="1"/>
</dbReference>
<dbReference type="Proteomes" id="UP001178507">
    <property type="component" value="Unassembled WGS sequence"/>
</dbReference>
<keyword evidence="10" id="KW-0808">Transferase</keyword>
<evidence type="ECO:0000256" key="29">
    <source>
        <dbReference type="ARBA" id="ARBA00048315"/>
    </source>
</evidence>
<dbReference type="InterPro" id="IPR019845">
    <property type="entry name" value="Squalene/phytoene_synthase_CS"/>
</dbReference>
<keyword evidence="9" id="KW-0153">Cholesterol metabolism</keyword>
<comment type="catalytic activity">
    <reaction evidence="30">
        <text>2 (2E,6E)-farnesyl diphosphate + NADH + H(+) = squalene + 2 diphosphate + NAD(+)</text>
        <dbReference type="Rhea" id="RHEA:32299"/>
        <dbReference type="ChEBI" id="CHEBI:15378"/>
        <dbReference type="ChEBI" id="CHEBI:15440"/>
        <dbReference type="ChEBI" id="CHEBI:33019"/>
        <dbReference type="ChEBI" id="CHEBI:57540"/>
        <dbReference type="ChEBI" id="CHEBI:57945"/>
        <dbReference type="ChEBI" id="CHEBI:175763"/>
        <dbReference type="EC" id="2.5.1.21"/>
    </reaction>
    <physiologicalReaction direction="left-to-right" evidence="30">
        <dbReference type="Rhea" id="RHEA:32300"/>
    </physiologicalReaction>
</comment>
<evidence type="ECO:0000256" key="24">
    <source>
        <dbReference type="ARBA" id="ARBA00031079"/>
    </source>
</evidence>
<comment type="catalytic activity">
    <reaction evidence="28">
        <text>presqualene diphosphate + NADH + H(+) = squalene + diphosphate + NAD(+)</text>
        <dbReference type="Rhea" id="RHEA:22228"/>
        <dbReference type="ChEBI" id="CHEBI:15378"/>
        <dbReference type="ChEBI" id="CHEBI:15440"/>
        <dbReference type="ChEBI" id="CHEBI:33019"/>
        <dbReference type="ChEBI" id="CHEBI:57310"/>
        <dbReference type="ChEBI" id="CHEBI:57540"/>
        <dbReference type="ChEBI" id="CHEBI:57945"/>
    </reaction>
    <physiologicalReaction direction="left-to-right" evidence="28">
        <dbReference type="Rhea" id="RHEA:22229"/>
    </physiologicalReaction>
</comment>
<dbReference type="PANTHER" id="PTHR11626">
    <property type="entry name" value="FARNESYL-DIPHOSPHATE FARNESYLTRANSFERASE"/>
    <property type="match status" value="1"/>
</dbReference>
<reference evidence="32" key="1">
    <citation type="submission" date="2023-08" db="EMBL/GenBank/DDBJ databases">
        <authorList>
            <person name="Chen Y."/>
            <person name="Shah S."/>
            <person name="Dougan E. K."/>
            <person name="Thang M."/>
            <person name="Chan C."/>
        </authorList>
    </citation>
    <scope>NUCLEOTIDE SEQUENCE</scope>
</reference>
<evidence type="ECO:0000256" key="28">
    <source>
        <dbReference type="ARBA" id="ARBA00047541"/>
    </source>
</evidence>
<keyword evidence="16" id="KW-1133">Transmembrane helix</keyword>
<keyword evidence="13" id="KW-0256">Endoplasmic reticulum</keyword>
<dbReference type="SFLD" id="SFLDG01018">
    <property type="entry name" value="Squalene/Phytoene_Synthase_Lik"/>
    <property type="match status" value="1"/>
</dbReference>
<dbReference type="GO" id="GO:0051996">
    <property type="term" value="F:squalene synthase [NAD(P)H] activity"/>
    <property type="evidence" value="ECO:0007669"/>
    <property type="project" value="UniProtKB-EC"/>
</dbReference>
<dbReference type="InterPro" id="IPR000086">
    <property type="entry name" value="NUDIX_hydrolase_dom"/>
</dbReference>
<keyword evidence="11" id="KW-0812">Transmembrane</keyword>
<evidence type="ECO:0000256" key="14">
    <source>
        <dbReference type="ARBA" id="ARBA00022842"/>
    </source>
</evidence>
<evidence type="ECO:0000256" key="5">
    <source>
        <dbReference type="ARBA" id="ARBA00007579"/>
    </source>
</evidence>
<comment type="catalytic activity">
    <reaction evidence="29">
        <text>2 (2E,6E)-farnesyl diphosphate = presqualene diphosphate + diphosphate</text>
        <dbReference type="Rhea" id="RHEA:22672"/>
        <dbReference type="ChEBI" id="CHEBI:33019"/>
        <dbReference type="ChEBI" id="CHEBI:57310"/>
        <dbReference type="ChEBI" id="CHEBI:175763"/>
    </reaction>
    <physiologicalReaction direction="left-to-right" evidence="29">
        <dbReference type="Rhea" id="RHEA:22673"/>
    </physiologicalReaction>
</comment>
<dbReference type="NCBIfam" id="TIGR02150">
    <property type="entry name" value="IPP_isom_1"/>
    <property type="match status" value="1"/>
</dbReference>
<dbReference type="PANTHER" id="PTHR11626:SF2">
    <property type="entry name" value="SQUALENE SYNTHASE"/>
    <property type="match status" value="1"/>
</dbReference>
<evidence type="ECO:0000256" key="3">
    <source>
        <dbReference type="ARBA" id="ARBA00004826"/>
    </source>
</evidence>
<dbReference type="CDD" id="cd02885">
    <property type="entry name" value="NUDIX_IPP_Isomerase"/>
    <property type="match status" value="1"/>
</dbReference>
<dbReference type="InterPro" id="IPR015797">
    <property type="entry name" value="NUDIX_hydrolase-like_dom_sf"/>
</dbReference>
<evidence type="ECO:0000259" key="31">
    <source>
        <dbReference type="PROSITE" id="PS51462"/>
    </source>
</evidence>
<dbReference type="InterPro" id="IPR011876">
    <property type="entry name" value="IsopentenylPP_isomerase_typ1"/>
</dbReference>
<comment type="catalytic activity">
    <reaction evidence="27">
        <text>presqualene diphosphate + NADPH + H(+) = squalene + diphosphate + NADP(+)</text>
        <dbReference type="Rhea" id="RHEA:22232"/>
        <dbReference type="ChEBI" id="CHEBI:15378"/>
        <dbReference type="ChEBI" id="CHEBI:15440"/>
        <dbReference type="ChEBI" id="CHEBI:33019"/>
        <dbReference type="ChEBI" id="CHEBI:57310"/>
        <dbReference type="ChEBI" id="CHEBI:57783"/>
        <dbReference type="ChEBI" id="CHEBI:58349"/>
    </reaction>
    <physiologicalReaction direction="left-to-right" evidence="27">
        <dbReference type="Rhea" id="RHEA:22233"/>
    </physiologicalReaction>
</comment>
<evidence type="ECO:0000256" key="15">
    <source>
        <dbReference type="ARBA" id="ARBA00022857"/>
    </source>
</evidence>
<feature type="non-terminal residue" evidence="32">
    <location>
        <position position="1"/>
    </location>
</feature>
<dbReference type="AlphaFoldDB" id="A0AA36NLF5"/>
<evidence type="ECO:0000256" key="7">
    <source>
        <dbReference type="ARBA" id="ARBA00015135"/>
    </source>
</evidence>
<dbReference type="FunFam" id="1.10.600.10:FF:000053">
    <property type="entry name" value="Squalene synthase"/>
    <property type="match status" value="1"/>
</dbReference>
<evidence type="ECO:0000256" key="23">
    <source>
        <dbReference type="ARBA" id="ARBA00023235"/>
    </source>
</evidence>
<evidence type="ECO:0000256" key="9">
    <source>
        <dbReference type="ARBA" id="ARBA00022548"/>
    </source>
</evidence>
<keyword evidence="15" id="KW-0521">NADP</keyword>
<dbReference type="Gene3D" id="3.90.79.10">
    <property type="entry name" value="Nucleoside Triphosphate Pyrophosphohydrolase"/>
    <property type="match status" value="1"/>
</dbReference>
<dbReference type="InterPro" id="IPR033904">
    <property type="entry name" value="Trans_IPPS_HH"/>
</dbReference>
<dbReference type="GO" id="GO:0008203">
    <property type="term" value="P:cholesterol metabolic process"/>
    <property type="evidence" value="ECO:0007669"/>
    <property type="project" value="UniProtKB-KW"/>
</dbReference>
<evidence type="ECO:0000256" key="20">
    <source>
        <dbReference type="ARBA" id="ARBA00023166"/>
    </source>
</evidence>
<proteinExistence type="inferred from homology"/>
<evidence type="ECO:0000256" key="26">
    <source>
        <dbReference type="ARBA" id="ARBA00045166"/>
    </source>
</evidence>
<comment type="pathway">
    <text evidence="4">Terpene metabolism; lanosterol biosynthesis; lanosterol from farnesyl diphosphate: step 1/3.</text>
</comment>
<sequence>PLAELRSCWPNSIVCWPDRCSARQMPPNGKSSPEGQVWSGDGKTQDELMLKDECILVNYLDEVIGHNNKYNCHKFAPGQPRGLLHRAFSVLLFDQENRLLLQQRAKCKITFPLVWTNTCCSHPLYGMKPCEVDGPVAVAAGDPRGVKAAAVRKLGHELGIPAEELEAARFKFLTRVHYWAIDVCTYGSEAVWGEHEIDHILLYRLKPGEKLTLKPNPEEVEATRWLGREELIEAMKGAGDMPLWSPWFRIITERLLDAWWKDLEAALSTDKYVDVASIHRFDTAPEFHGGLGKAKPFLDGVAKAEAAALKEGGEEARRKVALDAEHEDRVIGFVGRGQAEVGSSAGDVKQGGYGKVPTHKNPKLDQLLRPLEIISALRLKCTGLLENNLKGQCDVDVEFCDDMLGKVSRSFAAVIRQLPTQLGIDICIFYLVLRALDTVEDDMEAYKGRESEKQKELISFGDKRLTDPNCSIRGVGAADERTLIENFGRVAKVFAKLPEGSREVIKDITDKMGAGMAEYVSADLAQGTVDQAAYNRYCHMVAGLVGEGLTRIFVSSGLESADLAGQGELVWPFCADPKEPSNLGLANSMGLFLQKTNIIRDYLEDYVDGRAFWPQSVWKTYACSSDLGEFALPTAHGAGLVLPVKAGGEILAKGVGVQALMCLNHLVADALELVPDSLEYLERVRTPPIYRFCAIPQVMAIATLAVCFDNPQVFTGVVKIRKGLTARLIVACCDGPDAVHFWFRQFAEEILSSVRSGKCVGAAGPIGERLAKSCERIIERTDKRSQTWASKQTQKRLALGAMTAVAVSTMFMRASGQSSSR</sequence>
<dbReference type="GO" id="GO:0004452">
    <property type="term" value="F:isopentenyl-diphosphate delta-isomerase activity"/>
    <property type="evidence" value="ECO:0007669"/>
    <property type="project" value="UniProtKB-EC"/>
</dbReference>
<evidence type="ECO:0000256" key="16">
    <source>
        <dbReference type="ARBA" id="ARBA00022989"/>
    </source>
</evidence>
<evidence type="ECO:0000256" key="22">
    <source>
        <dbReference type="ARBA" id="ARBA00023229"/>
    </source>
</evidence>
<comment type="similarity">
    <text evidence="5">Belongs to the IPP isomerase type 1 family.</text>
</comment>
<evidence type="ECO:0000256" key="19">
    <source>
        <dbReference type="ARBA" id="ARBA00023136"/>
    </source>
</evidence>
<dbReference type="SFLD" id="SFLDS00005">
    <property type="entry name" value="Isoprenoid_Synthase_Type_I"/>
    <property type="match status" value="1"/>
</dbReference>
<dbReference type="GO" id="GO:0046872">
    <property type="term" value="F:metal ion binding"/>
    <property type="evidence" value="ECO:0007669"/>
    <property type="project" value="UniProtKB-KW"/>
</dbReference>
<protein>
    <recommendedName>
        <fullName evidence="7">Squalene synthase</fullName>
        <ecNumber evidence="6">5.3.3.2</ecNumber>
    </recommendedName>
    <alternativeName>
        <fullName evidence="24">FPP:FPP farnesyltransferase</fullName>
    </alternativeName>
    <alternativeName>
        <fullName evidence="25">Farnesyl-diphosphate farnesyltransferase</fullName>
    </alternativeName>
</protein>